<dbReference type="Pfam" id="PF25151">
    <property type="entry name" value="TPR_Trm732_C"/>
    <property type="match status" value="1"/>
</dbReference>
<dbReference type="InterPro" id="IPR056843">
    <property type="entry name" value="THADA-like_TPR"/>
</dbReference>
<dbReference type="RefSeq" id="XP_035824381.1">
    <property type="nucleotide sequence ID" value="XM_035968488.1"/>
</dbReference>
<dbReference type="InterPro" id="IPR016024">
    <property type="entry name" value="ARM-type_fold"/>
</dbReference>
<feature type="domain" description="tRNA (32-2'-O)-methyltransferase regulator THADA-like TPR repeats region" evidence="4">
    <location>
        <begin position="571"/>
        <end position="789"/>
    </location>
</feature>
<reference evidence="7 8" key="1">
    <citation type="submission" date="2025-05" db="UniProtKB">
        <authorList>
            <consortium name="RefSeq"/>
        </authorList>
    </citation>
    <scope>IDENTIFICATION</scope>
</reference>
<keyword evidence="6" id="KW-1185">Reference proteome</keyword>
<dbReference type="PANTHER" id="PTHR14387">
    <property type="entry name" value="THADA/DEATH RECEPTOR INTERACTING PROTEIN"/>
    <property type="match status" value="1"/>
</dbReference>
<dbReference type="GeneID" id="101849442"/>
<evidence type="ECO:0000259" key="5">
    <source>
        <dbReference type="Pfam" id="PF25151"/>
    </source>
</evidence>
<keyword evidence="2" id="KW-0819">tRNA processing</keyword>
<evidence type="ECO:0000256" key="2">
    <source>
        <dbReference type="ARBA" id="ARBA00022694"/>
    </source>
</evidence>
<evidence type="ECO:0000313" key="7">
    <source>
        <dbReference type="RefSeq" id="XP_012935226.1"/>
    </source>
</evidence>
<gene>
    <name evidence="7 8" type="primary">LOC101849442</name>
</gene>
<evidence type="ECO:0000259" key="4">
    <source>
        <dbReference type="Pfam" id="PF25150"/>
    </source>
</evidence>
<dbReference type="InterPro" id="IPR056842">
    <property type="entry name" value="THADA-like_TPR_C"/>
</dbReference>
<evidence type="ECO:0000313" key="8">
    <source>
        <dbReference type="RefSeq" id="XP_035824381.1"/>
    </source>
</evidence>
<evidence type="ECO:0000256" key="1">
    <source>
        <dbReference type="ARBA" id="ARBA00010409"/>
    </source>
</evidence>
<sequence>MTLFTEFGEILDEVNKYRSEDVLLLIRRLDQLQLRIPPNLSDQEQRELQNLSQRSVEAYLRAVNSAKLTRALDKTFRLFPSNFQSNVNAQINSQFLELLHTHTLVDIVKISALLELNKTVKSTSKELFSTFSSILRDVATQTEHDGASFRSENDVYVIAKLSVQILQLFPASISAILAQEPKGSLGDDAEGKTATITISDWTSIISSLLTLFFKSTHKDVILLLGTAIAMIYKLFPDPQQMHTDFCHLLHVLCQGPEITSVEFHLSSLNIHIQLSLQMDLSVHVIAIVKGLLVSYDSQLLSYGEPSLLLTVFPHISALCCGTSTHHYLSFQLMSLWFQKAVPCAVENIPSSSLDMVNKSFQQLNIKSSKTSTLEQTNTKAHNFQNVSSASIDKSVDHGFSCEESVRQNFFEDATLQDSSVLQESTKEKVNGVFFMSSECPVLHLTLDCVSLNWDSPVEGVSDSVTEIFRSLLSLWQRCQVSRGTQNNMDLSQHLLDHCLCMAWHSRARYKPISLLLPYVDCSQLLQRNPQLKADLLRCMKVNSMAAIATDVYKAFLQQIISQHGNNSAQIWSTAWRSALIDGLTSADSLQRIKTCTYWLPVTLKMIAGSESLLLSELEVKLREHSSGETDQWLLFAWVTVSRVARDLLHHAVNLKDSVYLHRALLSDQEETRAEAVLLLCSTVKRAEPISELEVTLLKEFIPVNLKTDSTPFRQSLTFAIRKMTVRVRDSCLSACKSKKEKGGTQEPFLERGLSWLDWLYSLLVSSLAPGASYQRRQTTLDLLSAVMETLVFQEQVVSKKGKAQESCRLLVDHAQSRGMWNFWGRDNVISLLACLQDGAEEIQNQVFSLLLKYYRAAVSELLCDRSVLQRFLSLAMSLLSRPKAYENHSGLLLMSLILHCHVMESGLRLEHDSSQPLHISITADDSSPTHKEMDDPTFAFIQMMTSQVTSCFSIVQKDLISGFKKYSIHGLTHCVTRSLQDVSKVKRVLEPPALWSAQLCEIVRVNQEIINLALDILSGGKTLEKCPSFAEMGMALERLVSGSGDDEDEEEMLALSPEFQLLLSWCWINLKDSCSCLGEVVSISLSEGNFLLPISVLESVGEMFVKILTTCRHRGAIEGCRNGFSCFCSSLFSSKEPEVCDIPKTILDKILTSLSDQTLTASVTRRSAGLPIIVQTIVQAAKKTKNMSVLESTLDQLLCIASQPLSLDHSQQRDLSQSHALNILKVIFSDASLARALFPYLSRATVLVIQGFDSPSWAIRNAATQLISTLVMRIFGQRNKSDHQGSITLEEFESQYPSLLSFVSDSIAACEDVSVCVSSSLYVILTLLSGLGMSPSHLHTSRFRPMLKQNVMRFLCSPVLSLRKLSAQTLVALTPLDKTGEVLKSVMEKLSAGNMNQTHGWLQTCQSLLSTKTLGESILTDLIEFILADDMLQKHKGSCLLVASICLEILSMALESLVLEEAFTDKIWSYLKSMLCDLSSRSTLSGQINRQHSLKGCFSTMVTVVIKSNKSERRVCDELAVILTSSLLSSDPDMCVSALDIIGEANGLDLASQPGVQRALWQTLLRENRTASFQQIGEILLREAIRGNLAVQGSEMSDVDTETLKRRWKQRSGVQSVIFAVESMIWSALSESELVERLPSVCVWSEQLLELTNPSSNENLRVTAAQSLRLCGQRILTVCHGHQASAYSKTIVRCFLLSCLRLLEDSEPEVRWETAAFFSGFQDSQQVFQANLCYQIFSHVIEDDLAWCSAAMTCLVDILYRAQNLTHSVEAAKNPRSQALFEPETASSFSENHMTQLWAFTTLQSIITRSKSPAVVLLVLTACREACKELEEQMPRLCESLTGEPVMNVSCDAAVMSSLLGVKCLSLLQRALQNHEETKADLKLSMQNLISPLEQVIDFHPLLREGSALQSLLQPEVNLSSSSKRLT</sequence>
<evidence type="ECO:0000313" key="6">
    <source>
        <dbReference type="Proteomes" id="UP000694888"/>
    </source>
</evidence>
<evidence type="ECO:0000259" key="3">
    <source>
        <dbReference type="Pfam" id="PF10350"/>
    </source>
</evidence>
<comment type="similarity">
    <text evidence="1">Belongs to the THADA family.</text>
</comment>
<accession>A0ABM1VPN9</accession>
<dbReference type="Proteomes" id="UP000694888">
    <property type="component" value="Unplaced"/>
</dbReference>
<feature type="domain" description="DUF2428" evidence="3">
    <location>
        <begin position="1001"/>
        <end position="1258"/>
    </location>
</feature>
<dbReference type="SUPFAM" id="SSF48371">
    <property type="entry name" value="ARM repeat"/>
    <property type="match status" value="2"/>
</dbReference>
<dbReference type="Pfam" id="PF25150">
    <property type="entry name" value="TPR_Trm732"/>
    <property type="match status" value="1"/>
</dbReference>
<feature type="domain" description="tRNA (32-2'-O)-methyltransferase regulator THADA-like C-terminal TPR repeats region" evidence="5">
    <location>
        <begin position="1260"/>
        <end position="1407"/>
    </location>
</feature>
<dbReference type="InterPro" id="IPR051954">
    <property type="entry name" value="tRNA_methyltransferase_THADA"/>
</dbReference>
<dbReference type="RefSeq" id="XP_012935226.1">
    <property type="nucleotide sequence ID" value="XM_013079772.2"/>
</dbReference>
<protein>
    <submittedName>
        <fullName evidence="7 8">Thyroid adenoma-associated protein homolog</fullName>
    </submittedName>
</protein>
<dbReference type="PANTHER" id="PTHR14387:SF0">
    <property type="entry name" value="DUF2428 DOMAIN-CONTAINING PROTEIN"/>
    <property type="match status" value="1"/>
</dbReference>
<dbReference type="InterPro" id="IPR019442">
    <property type="entry name" value="THADA/TRM732_DUF2428"/>
</dbReference>
<proteinExistence type="inferred from homology"/>
<dbReference type="Pfam" id="PF10350">
    <property type="entry name" value="DUF2428"/>
    <property type="match status" value="1"/>
</dbReference>
<name>A0ABM1VPN9_APLCA</name>
<organism evidence="6 8">
    <name type="scientific">Aplysia californica</name>
    <name type="common">California sea hare</name>
    <dbReference type="NCBI Taxonomy" id="6500"/>
    <lineage>
        <taxon>Eukaryota</taxon>
        <taxon>Metazoa</taxon>
        <taxon>Spiralia</taxon>
        <taxon>Lophotrochozoa</taxon>
        <taxon>Mollusca</taxon>
        <taxon>Gastropoda</taxon>
        <taxon>Heterobranchia</taxon>
        <taxon>Euthyneura</taxon>
        <taxon>Tectipleura</taxon>
        <taxon>Aplysiida</taxon>
        <taxon>Aplysioidea</taxon>
        <taxon>Aplysiidae</taxon>
        <taxon>Aplysia</taxon>
    </lineage>
</organism>